<reference evidence="1" key="1">
    <citation type="submission" date="2012-12" db="EMBL/GenBank/DDBJ databases">
        <title>Identification and characterization of a phenylalanine ammonia-lyase gene family in Isatis indigotica Fort.</title>
        <authorList>
            <person name="Liu Q."/>
            <person name="Chen J."/>
            <person name="Zhou X."/>
            <person name="Di P."/>
            <person name="Xiao Y."/>
            <person name="Xuan H."/>
            <person name="Zhang L."/>
            <person name="Chen W."/>
        </authorList>
    </citation>
    <scope>NUCLEOTIDE SEQUENCE</scope>
    <source>
        <tissue evidence="1">Salivary gland</tissue>
    </source>
</reference>
<proteinExistence type="evidence at transcript level"/>
<dbReference type="EMBL" id="GADI01006926">
    <property type="protein sequence ID" value="JAA66882.1"/>
    <property type="molecule type" value="mRNA"/>
</dbReference>
<protein>
    <submittedName>
        <fullName evidence="1">Uncharacterized protein</fullName>
    </submittedName>
</protein>
<accession>A0A0K8R6U4</accession>
<name>A0A0K8R6U4_IXORI</name>
<sequence length="74" mass="8353">MHKGLVLVTEIFYKVVYQALLVVDALALCDDCSQNIFSRLQFDNLSDVKAFLRFFVFRPYVGTVPLTEPVPSGP</sequence>
<organism evidence="1">
    <name type="scientific">Ixodes ricinus</name>
    <name type="common">Common tick</name>
    <name type="synonym">Acarus ricinus</name>
    <dbReference type="NCBI Taxonomy" id="34613"/>
    <lineage>
        <taxon>Eukaryota</taxon>
        <taxon>Metazoa</taxon>
        <taxon>Ecdysozoa</taxon>
        <taxon>Arthropoda</taxon>
        <taxon>Chelicerata</taxon>
        <taxon>Arachnida</taxon>
        <taxon>Acari</taxon>
        <taxon>Parasitiformes</taxon>
        <taxon>Ixodida</taxon>
        <taxon>Ixodoidea</taxon>
        <taxon>Ixodidae</taxon>
        <taxon>Ixodinae</taxon>
        <taxon>Ixodes</taxon>
    </lineage>
</organism>
<evidence type="ECO:0000313" key="1">
    <source>
        <dbReference type="EMBL" id="JAA66882.1"/>
    </source>
</evidence>
<dbReference type="AlphaFoldDB" id="A0A0K8R6U4"/>